<dbReference type="AlphaFoldDB" id="A0A6A6XF50"/>
<feature type="compositionally biased region" description="Basic residues" evidence="1">
    <location>
        <begin position="26"/>
        <end position="37"/>
    </location>
</feature>
<keyword evidence="3" id="KW-1185">Reference proteome</keyword>
<evidence type="ECO:0000313" key="2">
    <source>
        <dbReference type="EMBL" id="KAF2795062.1"/>
    </source>
</evidence>
<sequence length="142" mass="16225">MKYASERKQRWKRKCETRTQTDGRRKREKKKVRKQSKQSKLTQTKTIPKLTVPNSAHLSWSLSPFQSHISVQEVRSLNPTTSARPTYSSLPASLPPCLPPSLAPATQQNPFERFASFSREPPASETAISPLLRGGRWMRHGR</sequence>
<reference evidence="2" key="1">
    <citation type="journal article" date="2020" name="Stud. Mycol.">
        <title>101 Dothideomycetes genomes: a test case for predicting lifestyles and emergence of pathogens.</title>
        <authorList>
            <person name="Haridas S."/>
            <person name="Albert R."/>
            <person name="Binder M."/>
            <person name="Bloem J."/>
            <person name="Labutti K."/>
            <person name="Salamov A."/>
            <person name="Andreopoulos B."/>
            <person name="Baker S."/>
            <person name="Barry K."/>
            <person name="Bills G."/>
            <person name="Bluhm B."/>
            <person name="Cannon C."/>
            <person name="Castanera R."/>
            <person name="Culley D."/>
            <person name="Daum C."/>
            <person name="Ezra D."/>
            <person name="Gonzalez J."/>
            <person name="Henrissat B."/>
            <person name="Kuo A."/>
            <person name="Liang C."/>
            <person name="Lipzen A."/>
            <person name="Lutzoni F."/>
            <person name="Magnuson J."/>
            <person name="Mondo S."/>
            <person name="Nolan M."/>
            <person name="Ohm R."/>
            <person name="Pangilinan J."/>
            <person name="Park H.-J."/>
            <person name="Ramirez L."/>
            <person name="Alfaro M."/>
            <person name="Sun H."/>
            <person name="Tritt A."/>
            <person name="Yoshinaga Y."/>
            <person name="Zwiers L.-H."/>
            <person name="Turgeon B."/>
            <person name="Goodwin S."/>
            <person name="Spatafora J."/>
            <person name="Crous P."/>
            <person name="Grigoriev I."/>
        </authorList>
    </citation>
    <scope>NUCLEOTIDE SEQUENCE</scope>
    <source>
        <strain evidence="2">CBS 109.77</strain>
    </source>
</reference>
<feature type="region of interest" description="Disordered" evidence="1">
    <location>
        <begin position="1"/>
        <end position="50"/>
    </location>
</feature>
<feature type="region of interest" description="Disordered" evidence="1">
    <location>
        <begin position="114"/>
        <end position="142"/>
    </location>
</feature>
<protein>
    <submittedName>
        <fullName evidence="2">Uncharacterized protein</fullName>
    </submittedName>
</protein>
<gene>
    <name evidence="2" type="ORF">K505DRAFT_324321</name>
</gene>
<organism evidence="2 3">
    <name type="scientific">Melanomma pulvis-pyrius CBS 109.77</name>
    <dbReference type="NCBI Taxonomy" id="1314802"/>
    <lineage>
        <taxon>Eukaryota</taxon>
        <taxon>Fungi</taxon>
        <taxon>Dikarya</taxon>
        <taxon>Ascomycota</taxon>
        <taxon>Pezizomycotina</taxon>
        <taxon>Dothideomycetes</taxon>
        <taxon>Pleosporomycetidae</taxon>
        <taxon>Pleosporales</taxon>
        <taxon>Melanommataceae</taxon>
        <taxon>Melanomma</taxon>
    </lineage>
</organism>
<proteinExistence type="predicted"/>
<evidence type="ECO:0000256" key="1">
    <source>
        <dbReference type="SAM" id="MobiDB-lite"/>
    </source>
</evidence>
<feature type="compositionally biased region" description="Basic and acidic residues" evidence="1">
    <location>
        <begin position="1"/>
        <end position="25"/>
    </location>
</feature>
<dbReference type="EMBL" id="MU001870">
    <property type="protein sequence ID" value="KAF2795062.1"/>
    <property type="molecule type" value="Genomic_DNA"/>
</dbReference>
<dbReference type="Proteomes" id="UP000799757">
    <property type="component" value="Unassembled WGS sequence"/>
</dbReference>
<name>A0A6A6XF50_9PLEO</name>
<evidence type="ECO:0000313" key="3">
    <source>
        <dbReference type="Proteomes" id="UP000799757"/>
    </source>
</evidence>
<accession>A0A6A6XF50</accession>